<reference evidence="2 3" key="1">
    <citation type="submission" date="2023-06" db="EMBL/GenBank/DDBJ databases">
        <title>Black Yeasts Isolated from many extreme environments.</title>
        <authorList>
            <person name="Coleine C."/>
            <person name="Stajich J.E."/>
            <person name="Selbmann L."/>
        </authorList>
    </citation>
    <scope>NUCLEOTIDE SEQUENCE [LARGE SCALE GENOMIC DNA]</scope>
    <source>
        <strain evidence="2 3">CCFEE 5887</strain>
    </source>
</reference>
<accession>A0AAV9PT76</accession>
<dbReference type="AlphaFoldDB" id="A0AAV9PT76"/>
<protein>
    <submittedName>
        <fullName evidence="2">Uncharacterized protein</fullName>
    </submittedName>
</protein>
<evidence type="ECO:0000313" key="3">
    <source>
        <dbReference type="Proteomes" id="UP001345827"/>
    </source>
</evidence>
<comment type="caution">
    <text evidence="2">The sequence shown here is derived from an EMBL/GenBank/DDBJ whole genome shotgun (WGS) entry which is preliminary data.</text>
</comment>
<dbReference type="Proteomes" id="UP001345827">
    <property type="component" value="Unassembled WGS sequence"/>
</dbReference>
<dbReference type="EMBL" id="JAXLQG010000070">
    <property type="protein sequence ID" value="KAK5527438.1"/>
    <property type="molecule type" value="Genomic_DNA"/>
</dbReference>
<keyword evidence="3" id="KW-1185">Reference proteome</keyword>
<name>A0AAV9PT76_9PEZI</name>
<organism evidence="2 3">
    <name type="scientific">Vermiconidia calcicola</name>
    <dbReference type="NCBI Taxonomy" id="1690605"/>
    <lineage>
        <taxon>Eukaryota</taxon>
        <taxon>Fungi</taxon>
        <taxon>Dikarya</taxon>
        <taxon>Ascomycota</taxon>
        <taxon>Pezizomycotina</taxon>
        <taxon>Dothideomycetes</taxon>
        <taxon>Dothideomycetidae</taxon>
        <taxon>Mycosphaerellales</taxon>
        <taxon>Extremaceae</taxon>
        <taxon>Vermiconidia</taxon>
    </lineage>
</organism>
<evidence type="ECO:0000313" key="2">
    <source>
        <dbReference type="EMBL" id="KAK5527438.1"/>
    </source>
</evidence>
<sequence length="66" mass="7050">GTSSPTERFINDVKSESASSSTNNILVTRKLGFNATDTANVGGTSYVDIWSWTLRPSPIAFPCALV</sequence>
<evidence type="ECO:0000256" key="1">
    <source>
        <dbReference type="SAM" id="MobiDB-lite"/>
    </source>
</evidence>
<gene>
    <name evidence="2" type="ORF">LTR25_011202</name>
</gene>
<proteinExistence type="predicted"/>
<feature type="region of interest" description="Disordered" evidence="1">
    <location>
        <begin position="1"/>
        <end position="21"/>
    </location>
</feature>
<feature type="non-terminal residue" evidence="2">
    <location>
        <position position="1"/>
    </location>
</feature>